<evidence type="ECO:0000256" key="2">
    <source>
        <dbReference type="SAM" id="SignalP"/>
    </source>
</evidence>
<sequence>MSRLRHAGTLIFSVLVVCEAFNIGNVVQLACRRNPTLKLCNTTTSTSAEDIPDVDTELPRLPPPSYLPHLSHQKKFPVNITRSELLLLRQFDAEARQYRNPFHEPENVRLDEDLIDFEDDDRLSHRLVAEEEEKIDNDDDDEIEESKPSSSRNAGLTENIDRTTAGLTENVDPKRVTEYCDRFRENYAYYCADSIDKTPVLKNQLKQFCPSYEINCPDHAHEATSSLATLPIVVPATDTSTDFPDVFNPPPPTEESIADAKLAKLKKKFPCTPKCDPKVHKHCTAECKCDYIYPAVQRFCNPPPIPFFLNTCRLWYYGCPKYNQYNYASQFVYSAAEKGKTVGGDAPKNALHRGTGSPVLVPPAAVPIAKGELTRVINPQKAVEFSRDQSRRPSDPFETAIQRSKSQSARPRAHQAGAAVVEDSTNFHKFDQFTDSHGVALRSRSRSPFSKPGLWSANPDNPHNRDHANKFWYRPESVSADWLSGQLAWGAHWAVPAAGVGGTDGFSAVHFPSIGNFLNIADDYD</sequence>
<dbReference type="Proteomes" id="UP000492821">
    <property type="component" value="Unassembled WGS sequence"/>
</dbReference>
<keyword evidence="3" id="KW-1185">Reference proteome</keyword>
<proteinExistence type="predicted"/>
<keyword evidence="2" id="KW-0732">Signal</keyword>
<feature type="region of interest" description="Disordered" evidence="1">
    <location>
        <begin position="444"/>
        <end position="464"/>
    </location>
</feature>
<feature type="compositionally biased region" description="Basic and acidic residues" evidence="1">
    <location>
        <begin position="384"/>
        <end position="395"/>
    </location>
</feature>
<dbReference type="AlphaFoldDB" id="A0A7E4VIY5"/>
<dbReference type="GO" id="GO:0045747">
    <property type="term" value="P:positive regulation of Notch signaling pathway"/>
    <property type="evidence" value="ECO:0007669"/>
    <property type="project" value="TreeGrafter"/>
</dbReference>
<organism evidence="3 4">
    <name type="scientific">Panagrellus redivivus</name>
    <name type="common">Microworm</name>
    <dbReference type="NCBI Taxonomy" id="6233"/>
    <lineage>
        <taxon>Eukaryota</taxon>
        <taxon>Metazoa</taxon>
        <taxon>Ecdysozoa</taxon>
        <taxon>Nematoda</taxon>
        <taxon>Chromadorea</taxon>
        <taxon>Rhabditida</taxon>
        <taxon>Tylenchina</taxon>
        <taxon>Panagrolaimomorpha</taxon>
        <taxon>Panagrolaimoidea</taxon>
        <taxon>Panagrolaimidae</taxon>
        <taxon>Panagrellus</taxon>
    </lineage>
</organism>
<protein>
    <submittedName>
        <fullName evidence="4">Uncharacterized protein</fullName>
    </submittedName>
</protein>
<evidence type="ECO:0000313" key="4">
    <source>
        <dbReference type="WBParaSite" id="Pan_g21053.t1"/>
    </source>
</evidence>
<feature type="signal peptide" evidence="2">
    <location>
        <begin position="1"/>
        <end position="20"/>
    </location>
</feature>
<dbReference type="GO" id="GO:0005615">
    <property type="term" value="C:extracellular space"/>
    <property type="evidence" value="ECO:0007669"/>
    <property type="project" value="TreeGrafter"/>
</dbReference>
<feature type="region of interest" description="Disordered" evidence="1">
    <location>
        <begin position="380"/>
        <end position="421"/>
    </location>
</feature>
<dbReference type="WBParaSite" id="Pan_g21053.t1">
    <property type="protein sequence ID" value="Pan_g21053.t1"/>
    <property type="gene ID" value="Pan_g21053"/>
</dbReference>
<evidence type="ECO:0000313" key="3">
    <source>
        <dbReference type="Proteomes" id="UP000492821"/>
    </source>
</evidence>
<dbReference type="PANTHER" id="PTHR35015:SF2">
    <property type="entry name" value="DELTA AND OSM-11 HOMOLOG PROTEIN 1"/>
    <property type="match status" value="1"/>
</dbReference>
<feature type="chain" id="PRO_5028943622" evidence="2">
    <location>
        <begin position="21"/>
        <end position="525"/>
    </location>
</feature>
<dbReference type="GO" id="GO:0005112">
    <property type="term" value="F:Notch binding"/>
    <property type="evidence" value="ECO:0007669"/>
    <property type="project" value="TreeGrafter"/>
</dbReference>
<accession>A0A7E4VIY5</accession>
<dbReference type="InterPro" id="IPR053124">
    <property type="entry name" value="Notch_signaling_modulators"/>
</dbReference>
<reference evidence="4" key="2">
    <citation type="submission" date="2020-10" db="UniProtKB">
        <authorList>
            <consortium name="WormBaseParasite"/>
        </authorList>
    </citation>
    <scope>IDENTIFICATION</scope>
</reference>
<name>A0A7E4VIY5_PANRE</name>
<dbReference type="PANTHER" id="PTHR35015">
    <property type="entry name" value="PROTEIN CBR-OSM-7-RELATED"/>
    <property type="match status" value="1"/>
</dbReference>
<feature type="region of interest" description="Disordered" evidence="1">
    <location>
        <begin position="127"/>
        <end position="166"/>
    </location>
</feature>
<feature type="compositionally biased region" description="Acidic residues" evidence="1">
    <location>
        <begin position="130"/>
        <end position="144"/>
    </location>
</feature>
<evidence type="ECO:0000256" key="1">
    <source>
        <dbReference type="SAM" id="MobiDB-lite"/>
    </source>
</evidence>
<reference evidence="3" key="1">
    <citation type="journal article" date="2013" name="Genetics">
        <title>The draft genome and transcriptome of Panagrellus redivivus are shaped by the harsh demands of a free-living lifestyle.</title>
        <authorList>
            <person name="Srinivasan J."/>
            <person name="Dillman A.R."/>
            <person name="Macchietto M.G."/>
            <person name="Heikkinen L."/>
            <person name="Lakso M."/>
            <person name="Fracchia K.M."/>
            <person name="Antoshechkin I."/>
            <person name="Mortazavi A."/>
            <person name="Wong G."/>
            <person name="Sternberg P.W."/>
        </authorList>
    </citation>
    <scope>NUCLEOTIDE SEQUENCE [LARGE SCALE GENOMIC DNA]</scope>
    <source>
        <strain evidence="3">MT8872</strain>
    </source>
</reference>